<organism evidence="1 2">
    <name type="scientific">Streptomyces sanyensis</name>
    <dbReference type="NCBI Taxonomy" id="568869"/>
    <lineage>
        <taxon>Bacteria</taxon>
        <taxon>Bacillati</taxon>
        <taxon>Actinomycetota</taxon>
        <taxon>Actinomycetes</taxon>
        <taxon>Kitasatosporales</taxon>
        <taxon>Streptomycetaceae</taxon>
        <taxon>Streptomyces</taxon>
    </lineage>
</organism>
<dbReference type="Proteomes" id="UP001501147">
    <property type="component" value="Unassembled WGS sequence"/>
</dbReference>
<sequence length="80" mass="8640">MKTLAQVLLFVLTVLELALGLVAGTVALLSLITETIARAATAVDERFARRFRLTRVSPKLRKELADVLYGITTTPAGGTR</sequence>
<proteinExistence type="predicted"/>
<protein>
    <recommendedName>
        <fullName evidence="3">Secreted protein</fullName>
    </recommendedName>
</protein>
<comment type="caution">
    <text evidence="1">The sequence shown here is derived from an EMBL/GenBank/DDBJ whole genome shotgun (WGS) entry which is preliminary data.</text>
</comment>
<evidence type="ECO:0008006" key="3">
    <source>
        <dbReference type="Google" id="ProtNLM"/>
    </source>
</evidence>
<evidence type="ECO:0000313" key="1">
    <source>
        <dbReference type="EMBL" id="GAA4772966.1"/>
    </source>
</evidence>
<name>A0ABP9A2Z7_9ACTN</name>
<dbReference type="RefSeq" id="WP_345612360.1">
    <property type="nucleotide sequence ID" value="NZ_BAABJV010000003.1"/>
</dbReference>
<accession>A0ABP9A2Z7</accession>
<evidence type="ECO:0000313" key="2">
    <source>
        <dbReference type="Proteomes" id="UP001501147"/>
    </source>
</evidence>
<dbReference type="EMBL" id="BAABJV010000003">
    <property type="protein sequence ID" value="GAA4772966.1"/>
    <property type="molecule type" value="Genomic_DNA"/>
</dbReference>
<keyword evidence="2" id="KW-1185">Reference proteome</keyword>
<reference evidence="2" key="1">
    <citation type="journal article" date="2019" name="Int. J. Syst. Evol. Microbiol.">
        <title>The Global Catalogue of Microorganisms (GCM) 10K type strain sequencing project: providing services to taxonomists for standard genome sequencing and annotation.</title>
        <authorList>
            <consortium name="The Broad Institute Genomics Platform"/>
            <consortium name="The Broad Institute Genome Sequencing Center for Infectious Disease"/>
            <person name="Wu L."/>
            <person name="Ma J."/>
        </authorList>
    </citation>
    <scope>NUCLEOTIDE SEQUENCE [LARGE SCALE GENOMIC DNA]</scope>
    <source>
        <strain evidence="2">JCM 18324</strain>
    </source>
</reference>
<gene>
    <name evidence="1" type="ORF">GCM10023329_20860</name>
</gene>